<dbReference type="RefSeq" id="WP_216549308.1">
    <property type="nucleotide sequence ID" value="NZ_JAHLQO010000004.1"/>
</dbReference>
<protein>
    <submittedName>
        <fullName evidence="1">Uncharacterized protein</fullName>
    </submittedName>
</protein>
<accession>A0ABS6FH42</accession>
<sequence>MKELELVKEKINKFFGSALTDKEMAKLVKTSPDMITSLRNRDIEDINFGYIEDIYSAIANYDNTIKQQSQNYLEKLKNGEEKVFYIKDKYNIKTNKETQNKHSLYRYKSGDEYYYGVYSDDVSAKGQVDSRKNTDEEILKAIEKEIWGCTVEENVQR</sequence>
<dbReference type="Proteomes" id="UP000783742">
    <property type="component" value="Unassembled WGS sequence"/>
</dbReference>
<keyword evidence="2" id="KW-1185">Reference proteome</keyword>
<gene>
    <name evidence="1" type="ORF">KQI68_06440</name>
</gene>
<proteinExistence type="predicted"/>
<comment type="caution">
    <text evidence="1">The sequence shown here is derived from an EMBL/GenBank/DDBJ whole genome shotgun (WGS) entry which is preliminary data.</text>
</comment>
<name>A0ABS6FH42_9FIRM</name>
<evidence type="ECO:0000313" key="2">
    <source>
        <dbReference type="Proteomes" id="UP000783742"/>
    </source>
</evidence>
<reference evidence="1 2" key="1">
    <citation type="submission" date="2021-06" db="EMBL/GenBank/DDBJ databases">
        <authorList>
            <person name="Sun Q."/>
            <person name="Li D."/>
        </authorList>
    </citation>
    <scope>NUCLEOTIDE SEQUENCE [LARGE SCALE GENOMIC DNA]</scope>
    <source>
        <strain evidence="1 2">MSJ-1</strain>
    </source>
</reference>
<organism evidence="1 2">
    <name type="scientific">Peptoniphilus ovalis</name>
    <dbReference type="NCBI Taxonomy" id="2841503"/>
    <lineage>
        <taxon>Bacteria</taxon>
        <taxon>Bacillati</taxon>
        <taxon>Bacillota</taxon>
        <taxon>Tissierellia</taxon>
        <taxon>Tissierellales</taxon>
        <taxon>Peptoniphilaceae</taxon>
        <taxon>Peptoniphilus</taxon>
    </lineage>
</organism>
<dbReference type="EMBL" id="JAHLQO010000004">
    <property type="protein sequence ID" value="MBU5669475.1"/>
    <property type="molecule type" value="Genomic_DNA"/>
</dbReference>
<evidence type="ECO:0000313" key="1">
    <source>
        <dbReference type="EMBL" id="MBU5669475.1"/>
    </source>
</evidence>